<sequence length="379" mass="44370">MTNTTRKIIYYLILLPLLNACHQHEKTNLFSLGMNEPIDSLINFDDSVYIGVETAEYPYSLLLSVENAKNYRFGAQNLKNQRIYFLVKSEVLKTDSITRFGGAHIDMVTLRDGQMLKKMLTNYRADNEIYGVRIEMNSQILKENILKEIELKHGQGIKNPNTDNGLYWKVEDESKFIFYAPDYGRLIIINYRNNSEKCYWDNMNGFIDFGGCDKEAYFKELLKNSTKPEDVSNKPAITINKDWNFNDFKLGKTNENEFLRSKYSKDFESLKDLNSAEMIYQDRYHDIYFFFNDLENQSHNRLKGYSLGDFRKTKISFENGLKPGMTMEDAIKLFDRNIIKNYEGLSISDYIELVHPPYKITLQFGDSQLFSGMYVTQEN</sequence>
<dbReference type="Proteomes" id="UP001597393">
    <property type="component" value="Unassembled WGS sequence"/>
</dbReference>
<evidence type="ECO:0000313" key="1">
    <source>
        <dbReference type="EMBL" id="MFD2597448.1"/>
    </source>
</evidence>
<gene>
    <name evidence="1" type="ORF">ACFSQ3_00675</name>
</gene>
<evidence type="ECO:0000313" key="2">
    <source>
        <dbReference type="Proteomes" id="UP001597393"/>
    </source>
</evidence>
<protein>
    <recommendedName>
        <fullName evidence="3">DUF4221 domain-containing protein</fullName>
    </recommendedName>
</protein>
<reference evidence="2" key="1">
    <citation type="journal article" date="2019" name="Int. J. Syst. Evol. Microbiol.">
        <title>The Global Catalogue of Microorganisms (GCM) 10K type strain sequencing project: providing services to taxonomists for standard genome sequencing and annotation.</title>
        <authorList>
            <consortium name="The Broad Institute Genomics Platform"/>
            <consortium name="The Broad Institute Genome Sequencing Center for Infectious Disease"/>
            <person name="Wu L."/>
            <person name="Ma J."/>
        </authorList>
    </citation>
    <scope>NUCLEOTIDE SEQUENCE [LARGE SCALE GENOMIC DNA]</scope>
    <source>
        <strain evidence="2">KCTC 42248</strain>
    </source>
</reference>
<proteinExistence type="predicted"/>
<name>A0ABW5NFY0_9SPHI</name>
<dbReference type="RefSeq" id="WP_380866617.1">
    <property type="nucleotide sequence ID" value="NZ_JBHUMA010000003.1"/>
</dbReference>
<organism evidence="1 2">
    <name type="scientific">Sphingobacterium corticis</name>
    <dbReference type="NCBI Taxonomy" id="1812823"/>
    <lineage>
        <taxon>Bacteria</taxon>
        <taxon>Pseudomonadati</taxon>
        <taxon>Bacteroidota</taxon>
        <taxon>Sphingobacteriia</taxon>
        <taxon>Sphingobacteriales</taxon>
        <taxon>Sphingobacteriaceae</taxon>
        <taxon>Sphingobacterium</taxon>
    </lineage>
</organism>
<evidence type="ECO:0008006" key="3">
    <source>
        <dbReference type="Google" id="ProtNLM"/>
    </source>
</evidence>
<accession>A0ABW5NFY0</accession>
<dbReference type="EMBL" id="JBHUMA010000003">
    <property type="protein sequence ID" value="MFD2597448.1"/>
    <property type="molecule type" value="Genomic_DNA"/>
</dbReference>
<comment type="caution">
    <text evidence="1">The sequence shown here is derived from an EMBL/GenBank/DDBJ whole genome shotgun (WGS) entry which is preliminary data.</text>
</comment>
<keyword evidence="2" id="KW-1185">Reference proteome</keyword>